<dbReference type="CDD" id="cd00377">
    <property type="entry name" value="ICL_PEPM"/>
    <property type="match status" value="1"/>
</dbReference>
<keyword evidence="2" id="KW-1185">Reference proteome</keyword>
<gene>
    <name evidence="1" type="ORF">HZZ10_06265</name>
</gene>
<proteinExistence type="predicted"/>
<evidence type="ECO:0000313" key="2">
    <source>
        <dbReference type="Proteomes" id="UP000561011"/>
    </source>
</evidence>
<dbReference type="Proteomes" id="UP000561011">
    <property type="component" value="Unassembled WGS sequence"/>
</dbReference>
<dbReference type="AlphaFoldDB" id="A0A853EUU4"/>
<dbReference type="RefSeq" id="WP_179912864.1">
    <property type="nucleotide sequence ID" value="NZ_JACBYE010000010.1"/>
</dbReference>
<dbReference type="InterPro" id="IPR015813">
    <property type="entry name" value="Pyrv/PenolPyrv_kinase-like_dom"/>
</dbReference>
<organism evidence="1 2">
    <name type="scientific">Sanguibacter inulinus</name>
    <dbReference type="NCBI Taxonomy" id="60922"/>
    <lineage>
        <taxon>Bacteria</taxon>
        <taxon>Bacillati</taxon>
        <taxon>Actinomycetota</taxon>
        <taxon>Actinomycetes</taxon>
        <taxon>Micrococcales</taxon>
        <taxon>Sanguibacteraceae</taxon>
        <taxon>Sanguibacter</taxon>
    </lineage>
</organism>
<accession>A0A853EUU4</accession>
<dbReference type="InterPro" id="IPR039556">
    <property type="entry name" value="ICL/PEPM"/>
</dbReference>
<dbReference type="PANTHER" id="PTHR42905:SF16">
    <property type="entry name" value="CARBOXYPHOSPHONOENOLPYRUVATE PHOSPHONOMUTASE-LIKE PROTEIN (AFU_ORTHOLOGUE AFUA_5G07230)"/>
    <property type="match status" value="1"/>
</dbReference>
<dbReference type="PANTHER" id="PTHR42905">
    <property type="entry name" value="PHOSPHOENOLPYRUVATE CARBOXYLASE"/>
    <property type="match status" value="1"/>
</dbReference>
<dbReference type="EMBL" id="JACBYE010000010">
    <property type="protein sequence ID" value="NYS93133.1"/>
    <property type="molecule type" value="Genomic_DNA"/>
</dbReference>
<dbReference type="Pfam" id="PF13714">
    <property type="entry name" value="PEP_mutase"/>
    <property type="match status" value="1"/>
</dbReference>
<sequence length="284" mass="28786">MNLPQSHAADLFRSLHTTAHPLALVTVWDVASALAAQDAGAPAIATTSAGVAWSQGVPDGDHLDRARAVSVLAAIASAVDVPVSADIEGGYPDSTGDVTETVRAVIEAGAVGLNIEDGSRSPDELSRRIAVARRTADEMGVGLFVNARCDVYLTGAIAPAERLEETVRRTAAYVEAGADGIFVPGVVDAETISALAGAVQVPFNVMVGPGALDVAGLGRLGVARASLGSSVAQAAMTTVRDATAELLATGTYDGLTGALDYGYVDGLLTRASSSEARRGATMDA</sequence>
<evidence type="ECO:0000313" key="1">
    <source>
        <dbReference type="EMBL" id="NYS93133.1"/>
    </source>
</evidence>
<dbReference type="GO" id="GO:0016829">
    <property type="term" value="F:lyase activity"/>
    <property type="evidence" value="ECO:0007669"/>
    <property type="project" value="UniProtKB-KW"/>
</dbReference>
<keyword evidence="1" id="KW-0670">Pyruvate</keyword>
<comment type="caution">
    <text evidence="1">The sequence shown here is derived from an EMBL/GenBank/DDBJ whole genome shotgun (WGS) entry which is preliminary data.</text>
</comment>
<reference evidence="1 2" key="1">
    <citation type="submission" date="2020-07" db="EMBL/GenBank/DDBJ databases">
        <title>MOT database genomes.</title>
        <authorList>
            <person name="Joseph S."/>
            <person name="Aduse-Opoku J."/>
            <person name="Hashim A."/>
            <person name="Wade W."/>
            <person name="Curtis M."/>
        </authorList>
    </citation>
    <scope>NUCLEOTIDE SEQUENCE [LARGE SCALE GENOMIC DNA]</scope>
    <source>
        <strain evidence="1 2">DSM 100099</strain>
    </source>
</reference>
<dbReference type="InterPro" id="IPR040442">
    <property type="entry name" value="Pyrv_kinase-like_dom_sf"/>
</dbReference>
<name>A0A853EUU4_9MICO</name>
<dbReference type="Gene3D" id="3.20.20.60">
    <property type="entry name" value="Phosphoenolpyruvate-binding domains"/>
    <property type="match status" value="1"/>
</dbReference>
<keyword evidence="1" id="KW-0456">Lyase</keyword>
<dbReference type="SUPFAM" id="SSF51621">
    <property type="entry name" value="Phosphoenolpyruvate/pyruvate domain"/>
    <property type="match status" value="1"/>
</dbReference>
<protein>
    <submittedName>
        <fullName evidence="1">Isocitrate lyase/phosphoenolpyruvate mutase family protein</fullName>
    </submittedName>
</protein>